<sequence length="241" mass="27220">MSLNLIELRLDNHLERIMKAHRLANFCNAIKKLPVQSRICEKLLEVMNSCQSLIHRKMSLIKEAKNTLTELRALHGTSSSSSSTEEKTGLMSKEMFDRVKQVSTTTERIVWALNSNKEHLCYIARKFKIPELYCHGHNVDEVGDNDNAAGGGNFHEQKNSSSYGNLNADESICLRRQLITLVEQCELVIDICRLLRLAITSLLKDIYAADINDKYELPMMAMVNQSPPPPSSSQMLSLNSL</sequence>
<reference evidence="1" key="1">
    <citation type="submission" date="2020-06" db="EMBL/GenBank/DDBJ databases">
        <authorList>
            <person name="Ji K."/>
            <person name="Li J."/>
        </authorList>
    </citation>
    <scope>NUCLEOTIDE SEQUENCE</scope>
    <source>
        <strain evidence="1">JKM2019</strain>
        <tissue evidence="1">Whole body</tissue>
    </source>
</reference>
<protein>
    <submittedName>
        <fullName evidence="1">Uncharacterized protein</fullName>
    </submittedName>
</protein>
<dbReference type="AlphaFoldDB" id="A0A9D4SC58"/>
<reference evidence="1" key="2">
    <citation type="journal article" date="2021" name="World Allergy Organ. J.">
        <title>Chromosome-level assembly of Dermatophagoides farinae genome and transcriptome reveals two novel allergens Der f 37 and Der f 39.</title>
        <authorList>
            <person name="Chen J."/>
            <person name="Cai Z."/>
            <person name="Fan D."/>
            <person name="Hu J."/>
            <person name="Hou Y."/>
            <person name="He Y."/>
            <person name="Zhang Z."/>
            <person name="Zhao Z."/>
            <person name="Gao P."/>
            <person name="Hu W."/>
            <person name="Sun J."/>
            <person name="Li J."/>
            <person name="Ji K."/>
        </authorList>
    </citation>
    <scope>NUCLEOTIDE SEQUENCE</scope>
    <source>
        <strain evidence="1">JKM2019</strain>
    </source>
</reference>
<proteinExistence type="predicted"/>
<dbReference type="Proteomes" id="UP000828236">
    <property type="component" value="Unassembled WGS sequence"/>
</dbReference>
<organism evidence="1">
    <name type="scientific">Dermatophagoides farinae</name>
    <name type="common">American house dust mite</name>
    <dbReference type="NCBI Taxonomy" id="6954"/>
    <lineage>
        <taxon>Eukaryota</taxon>
        <taxon>Metazoa</taxon>
        <taxon>Ecdysozoa</taxon>
        <taxon>Arthropoda</taxon>
        <taxon>Chelicerata</taxon>
        <taxon>Arachnida</taxon>
        <taxon>Acari</taxon>
        <taxon>Acariformes</taxon>
        <taxon>Sarcoptiformes</taxon>
        <taxon>Astigmata</taxon>
        <taxon>Psoroptidia</taxon>
        <taxon>Analgoidea</taxon>
        <taxon>Pyroglyphidae</taxon>
        <taxon>Dermatophagoidinae</taxon>
        <taxon>Dermatophagoides</taxon>
    </lineage>
</organism>
<comment type="caution">
    <text evidence="1">The sequence shown here is derived from an EMBL/GenBank/DDBJ whole genome shotgun (WGS) entry which is preliminary data.</text>
</comment>
<gene>
    <name evidence="1" type="ORF">HUG17_10276</name>
</gene>
<dbReference type="EMBL" id="SDOV01000010">
    <property type="protein sequence ID" value="KAH7636306.1"/>
    <property type="molecule type" value="Genomic_DNA"/>
</dbReference>
<name>A0A9D4SC58_DERFA</name>
<accession>A0A9D4SC58</accession>
<evidence type="ECO:0000313" key="1">
    <source>
        <dbReference type="EMBL" id="KAH7636306.1"/>
    </source>
</evidence>